<evidence type="ECO:0008006" key="10">
    <source>
        <dbReference type="Google" id="ProtNLM"/>
    </source>
</evidence>
<dbReference type="PANTHER" id="PTHR46296">
    <property type="entry name" value="BNAA05G37250D PROTEIN"/>
    <property type="match status" value="1"/>
</dbReference>
<feature type="domain" description="C2" evidence="6">
    <location>
        <begin position="519"/>
        <end position="637"/>
    </location>
</feature>
<dbReference type="Pfam" id="PF16016">
    <property type="entry name" value="VASt"/>
    <property type="match status" value="2"/>
</dbReference>
<dbReference type="EnsemblPlants" id="Kaladp0674s0058.1.v1.1">
    <property type="protein sequence ID" value="Kaladp0674s0058.1.v1.1"/>
    <property type="gene ID" value="Kaladp0674s0058.v1.1"/>
</dbReference>
<evidence type="ECO:0000256" key="5">
    <source>
        <dbReference type="SAM" id="MobiDB-lite"/>
    </source>
</evidence>
<dbReference type="SUPFAM" id="SSF49562">
    <property type="entry name" value="C2 domain (Calcium/lipid-binding domain, CaLB)"/>
    <property type="match status" value="2"/>
</dbReference>
<feature type="compositionally biased region" description="Low complexity" evidence="5">
    <location>
        <begin position="203"/>
        <end position="212"/>
    </location>
</feature>
<keyword evidence="3" id="KW-1133">Transmembrane helix</keyword>
<dbReference type="SMART" id="SM00239">
    <property type="entry name" value="C2"/>
    <property type="match status" value="2"/>
</dbReference>
<feature type="domain" description="VASt" evidence="7">
    <location>
        <begin position="853"/>
        <end position="1020"/>
    </location>
</feature>
<comment type="subcellular location">
    <subcellularLocation>
        <location evidence="1">Membrane</location>
        <topology evidence="1">Single-pass membrane protein</topology>
    </subcellularLocation>
</comment>
<dbReference type="Proteomes" id="UP000594263">
    <property type="component" value="Unplaced"/>
</dbReference>
<organism evidence="8 9">
    <name type="scientific">Kalanchoe fedtschenkoi</name>
    <name type="common">Lavender scallops</name>
    <name type="synonym">South American air plant</name>
    <dbReference type="NCBI Taxonomy" id="63787"/>
    <lineage>
        <taxon>Eukaryota</taxon>
        <taxon>Viridiplantae</taxon>
        <taxon>Streptophyta</taxon>
        <taxon>Embryophyta</taxon>
        <taxon>Tracheophyta</taxon>
        <taxon>Spermatophyta</taxon>
        <taxon>Magnoliopsida</taxon>
        <taxon>eudicotyledons</taxon>
        <taxon>Gunneridae</taxon>
        <taxon>Pentapetalae</taxon>
        <taxon>Saxifragales</taxon>
        <taxon>Crassulaceae</taxon>
        <taxon>Kalanchoe</taxon>
    </lineage>
</organism>
<dbReference type="AlphaFoldDB" id="A0A7N0VG44"/>
<sequence length="1026" mass="115311">MRFYVYVLEAWNLPAENTCVKLQLGRFRSKTRVFQRSANPAWNEEFVFRVHDMEEELVVSVYYHGEGGGGDGSGVFGGSGELLGRVRVPVWSVMAEENHTLPPTWFSLESPRAGKFSNSDCGKILLTLSLHGRGHDNPSTHDLHSSFGEGVAKALEDQRDASPKKGRKKARDGKRLVKSLANHIEKIFTKHDESEKSDDHSEVSSSVTTPPTEYEDCSEEVSSNFSLVEALEMMQGRHAEQDVPENLAGGVLVDQTYMASSNELNLLLFSPNSEFRKNLAELQGITGMQEGPWMWKSGDRDESQLTRNVTYTKAASKLVKATKATEEQTYVLANGKAYAVTVTVSTPDVPYGNTFKIELLYKITPGPDLSSGAESCRLVVSWGIHFLQHTMMRGMIESGAKQGLKESFDHFADLLAQNFKVVELAGLAVKKDQVLAALNSERQSDWELASKYFFNPTVFSTVLMFLYVLGHIILSPPDKIHGLEVRGLDLPDSVGELVTCGILVLQLERVYYMVRHFVQARLKRVSDHGVKAQGEGWVLTVALIEGSDLASLDAVGLSDPYVVFTCNGKTRTSSVKLQTNNPQWNEILEFDAMEEPPAVLDVEVFDFDGPFDQATSLGHAEINFLKHTSTELADMWLPLDGKLAQASQSKLHLRVFLDNKNGVETIKEYLTKMEKEVGRKFSLRSPHKNSTFQKIFELPPEEFLISDFSCSLRRRLHLQGRLYLSARIVGFYANLFGHKTKFYFLWDDIEDIQEQPPSLASVGSPTLVVILKKGRGFDARHGAKSQDDEGRLKFYFQSFVSFRVASRTIMALWKTRTMSPELRAQIAEEEQDVEEMPVAVPDAGALPDSDDLELSKIVSSELPVSMEALMTMFDGGELEYRVMGKSGCLNLVTTAWEPVKPDLLERRLCYKFSRHVSIFGGEVTCTQRKHSTTSPEGCIVNEVMALHNIPFSDHYRVHFRYRIERCALAQNACRCEVYGGIRWLKSAKLQQPITRNIMERLTQRVKEMLQLAEREIVLPSQHGLPR</sequence>
<keyword evidence="2" id="KW-0812">Transmembrane</keyword>
<proteinExistence type="predicted"/>
<reference evidence="8" key="1">
    <citation type="submission" date="2021-01" db="UniProtKB">
        <authorList>
            <consortium name="EnsemblPlants"/>
        </authorList>
    </citation>
    <scope>IDENTIFICATION</scope>
</reference>
<dbReference type="InterPro" id="IPR035892">
    <property type="entry name" value="C2_domain_sf"/>
</dbReference>
<name>A0A7N0VG44_KALFE</name>
<dbReference type="Pfam" id="PF00168">
    <property type="entry name" value="C2"/>
    <property type="match status" value="2"/>
</dbReference>
<dbReference type="Gramene" id="Kaladp0674s0058.1.v1.1">
    <property type="protein sequence ID" value="Kaladp0674s0058.1.v1.1"/>
    <property type="gene ID" value="Kaladp0674s0058.v1.1"/>
</dbReference>
<dbReference type="Gene3D" id="2.60.40.150">
    <property type="entry name" value="C2 domain"/>
    <property type="match status" value="2"/>
</dbReference>
<evidence type="ECO:0000313" key="9">
    <source>
        <dbReference type="Proteomes" id="UP000594263"/>
    </source>
</evidence>
<dbReference type="PROSITE" id="PS51778">
    <property type="entry name" value="VAST"/>
    <property type="match status" value="2"/>
</dbReference>
<evidence type="ECO:0000259" key="6">
    <source>
        <dbReference type="PROSITE" id="PS50004"/>
    </source>
</evidence>
<feature type="compositionally biased region" description="Basic and acidic residues" evidence="5">
    <location>
        <begin position="188"/>
        <end position="202"/>
    </location>
</feature>
<evidence type="ECO:0000313" key="8">
    <source>
        <dbReference type="EnsemblPlants" id="Kaladp0674s0058.1.v1.1"/>
    </source>
</evidence>
<feature type="domain" description="C2" evidence="6">
    <location>
        <begin position="1"/>
        <end position="106"/>
    </location>
</feature>
<dbReference type="OMA" id="EQQSDWE"/>
<evidence type="ECO:0000256" key="2">
    <source>
        <dbReference type="ARBA" id="ARBA00022692"/>
    </source>
</evidence>
<dbReference type="InterPro" id="IPR004182">
    <property type="entry name" value="GRAM"/>
</dbReference>
<keyword evidence="4" id="KW-0472">Membrane</keyword>
<dbReference type="InterPro" id="IPR031968">
    <property type="entry name" value="VASt"/>
</dbReference>
<feature type="region of interest" description="Disordered" evidence="5">
    <location>
        <begin position="188"/>
        <end position="218"/>
    </location>
</feature>
<evidence type="ECO:0000259" key="7">
    <source>
        <dbReference type="PROSITE" id="PS51778"/>
    </source>
</evidence>
<evidence type="ECO:0000256" key="3">
    <source>
        <dbReference type="ARBA" id="ARBA00022989"/>
    </source>
</evidence>
<dbReference type="InterPro" id="IPR000008">
    <property type="entry name" value="C2_dom"/>
</dbReference>
<dbReference type="InterPro" id="IPR044511">
    <property type="entry name" value="At1g03370/At5g50170-like"/>
</dbReference>
<keyword evidence="9" id="KW-1185">Reference proteome</keyword>
<feature type="region of interest" description="Disordered" evidence="5">
    <location>
        <begin position="155"/>
        <end position="175"/>
    </location>
</feature>
<dbReference type="GO" id="GO:0016020">
    <property type="term" value="C:membrane"/>
    <property type="evidence" value="ECO:0007669"/>
    <property type="project" value="UniProtKB-SubCell"/>
</dbReference>
<evidence type="ECO:0000256" key="1">
    <source>
        <dbReference type="ARBA" id="ARBA00004167"/>
    </source>
</evidence>
<dbReference type="Gene3D" id="2.30.29.30">
    <property type="entry name" value="Pleckstrin-homology domain (PH domain)/Phosphotyrosine-binding domain (PTB)"/>
    <property type="match status" value="1"/>
</dbReference>
<evidence type="ECO:0000256" key="4">
    <source>
        <dbReference type="ARBA" id="ARBA00023136"/>
    </source>
</evidence>
<dbReference type="PROSITE" id="PS50004">
    <property type="entry name" value="C2"/>
    <property type="match status" value="2"/>
</dbReference>
<dbReference type="SMART" id="SM00568">
    <property type="entry name" value="GRAM"/>
    <property type="match status" value="1"/>
</dbReference>
<protein>
    <recommendedName>
        <fullName evidence="10">C2 and GRAM domain-containing protein</fullName>
    </recommendedName>
</protein>
<accession>A0A7N0VG44</accession>
<dbReference type="Pfam" id="PF02893">
    <property type="entry name" value="GRAM"/>
    <property type="match status" value="1"/>
</dbReference>
<dbReference type="PANTHER" id="PTHR46296:SF7">
    <property type="entry name" value="C2 DOMAIN-CONTAINING PROTEIN"/>
    <property type="match status" value="1"/>
</dbReference>
<feature type="domain" description="VASt" evidence="7">
    <location>
        <begin position="248"/>
        <end position="423"/>
    </location>
</feature>
<dbReference type="InterPro" id="IPR011993">
    <property type="entry name" value="PH-like_dom_sf"/>
</dbReference>
<dbReference type="CDD" id="cd00030">
    <property type="entry name" value="C2"/>
    <property type="match status" value="2"/>
</dbReference>